<evidence type="ECO:0000313" key="7">
    <source>
        <dbReference type="EMBL" id="SIQ81067.1"/>
    </source>
</evidence>
<comment type="caution">
    <text evidence="7">The sequence shown here is derived from an EMBL/GenBank/DDBJ whole genome shotgun (WGS) entry which is preliminary data.</text>
</comment>
<dbReference type="Proteomes" id="UP000185829">
    <property type="component" value="Unassembled WGS sequence"/>
</dbReference>
<organism evidence="7 8">
    <name type="scientific">Peribacillus simplex</name>
    <dbReference type="NCBI Taxonomy" id="1478"/>
    <lineage>
        <taxon>Bacteria</taxon>
        <taxon>Bacillati</taxon>
        <taxon>Bacillota</taxon>
        <taxon>Bacilli</taxon>
        <taxon>Bacillales</taxon>
        <taxon>Bacillaceae</taxon>
        <taxon>Peribacillus</taxon>
    </lineage>
</organism>
<protein>
    <recommendedName>
        <fullName evidence="6">Probable membrane transporter protein</fullName>
    </recommendedName>
</protein>
<feature type="transmembrane region" description="Helical" evidence="6">
    <location>
        <begin position="96"/>
        <end position="114"/>
    </location>
</feature>
<feature type="transmembrane region" description="Helical" evidence="6">
    <location>
        <begin position="175"/>
        <end position="202"/>
    </location>
</feature>
<feature type="transmembrane region" description="Helical" evidence="6">
    <location>
        <begin position="135"/>
        <end position="155"/>
    </location>
</feature>
<evidence type="ECO:0000256" key="4">
    <source>
        <dbReference type="ARBA" id="ARBA00022989"/>
    </source>
</evidence>
<proteinExistence type="inferred from homology"/>
<evidence type="ECO:0000313" key="8">
    <source>
        <dbReference type="Proteomes" id="UP000185829"/>
    </source>
</evidence>
<gene>
    <name evidence="7" type="ORF">SAMN05878482_102279</name>
</gene>
<accession>A0A9X8R7B3</accession>
<feature type="transmembrane region" description="Helical" evidence="6">
    <location>
        <begin position="36"/>
        <end position="60"/>
    </location>
</feature>
<comment type="subcellular location">
    <subcellularLocation>
        <location evidence="6">Cell membrane</location>
        <topology evidence="6">Multi-pass membrane protein</topology>
    </subcellularLocation>
    <subcellularLocation>
        <location evidence="1">Membrane</location>
        <topology evidence="1">Multi-pass membrane protein</topology>
    </subcellularLocation>
</comment>
<evidence type="ECO:0000256" key="6">
    <source>
        <dbReference type="RuleBase" id="RU363041"/>
    </source>
</evidence>
<dbReference type="Pfam" id="PF01925">
    <property type="entry name" value="TauE"/>
    <property type="match status" value="1"/>
</dbReference>
<reference evidence="7 8" key="1">
    <citation type="submission" date="2017-01" db="EMBL/GenBank/DDBJ databases">
        <authorList>
            <person name="Varghese N."/>
            <person name="Submissions S."/>
        </authorList>
    </citation>
    <scope>NUCLEOTIDE SEQUENCE [LARGE SCALE GENOMIC DNA]</scope>
    <source>
        <strain evidence="7 8">RUG2-6</strain>
    </source>
</reference>
<dbReference type="PANTHER" id="PTHR43701">
    <property type="entry name" value="MEMBRANE TRANSPORTER PROTEIN MJ0441-RELATED"/>
    <property type="match status" value="1"/>
</dbReference>
<evidence type="ECO:0000256" key="5">
    <source>
        <dbReference type="ARBA" id="ARBA00023136"/>
    </source>
</evidence>
<dbReference type="PANTHER" id="PTHR43701:SF2">
    <property type="entry name" value="MEMBRANE TRANSPORTER PROTEIN YJNA-RELATED"/>
    <property type="match status" value="1"/>
</dbReference>
<dbReference type="GO" id="GO:0005886">
    <property type="term" value="C:plasma membrane"/>
    <property type="evidence" value="ECO:0007669"/>
    <property type="project" value="UniProtKB-SubCell"/>
</dbReference>
<name>A0A9X8R7B3_9BACI</name>
<keyword evidence="6" id="KW-1003">Cell membrane</keyword>
<feature type="transmembrane region" description="Helical" evidence="6">
    <location>
        <begin position="72"/>
        <end position="90"/>
    </location>
</feature>
<dbReference type="AlphaFoldDB" id="A0A9X8R7B3"/>
<keyword evidence="3 6" id="KW-0812">Transmembrane</keyword>
<dbReference type="EMBL" id="FTMX01000002">
    <property type="protein sequence ID" value="SIQ81067.1"/>
    <property type="molecule type" value="Genomic_DNA"/>
</dbReference>
<comment type="similarity">
    <text evidence="2 6">Belongs to the 4-toluene sulfonate uptake permease (TSUP) (TC 2.A.102) family.</text>
</comment>
<keyword evidence="5 6" id="KW-0472">Membrane</keyword>
<sequence length="245" mass="26730">MTIILLLVIGFAASFVGTLAGSGGLIGMPSLLLIGLPIHQVIGSVKFSNMFSSFSSFYILFKKKQLKLKDALQLIPFALFGGLCGGLLANSFSEKAMNLLAICLLTVALIMNFIKKPKPSDESDWHLPKKVYPSLFGISVYDGMFGPGQATMLMYTFLRNGATYLQSLAFTRFQTFISCTAAFITYFIAGNIAWGIAIYYTIGSLIGSQLALRVAQKISTRQLKFILHSVTVALLIQLVIRVAFP</sequence>
<evidence type="ECO:0000256" key="2">
    <source>
        <dbReference type="ARBA" id="ARBA00009142"/>
    </source>
</evidence>
<dbReference type="InterPro" id="IPR051598">
    <property type="entry name" value="TSUP/Inactive_protease-like"/>
</dbReference>
<evidence type="ECO:0000256" key="3">
    <source>
        <dbReference type="ARBA" id="ARBA00022692"/>
    </source>
</evidence>
<feature type="transmembrane region" description="Helical" evidence="6">
    <location>
        <begin position="223"/>
        <end position="244"/>
    </location>
</feature>
<dbReference type="RefSeq" id="WP_076366802.1">
    <property type="nucleotide sequence ID" value="NZ_FTMX01000002.1"/>
</dbReference>
<evidence type="ECO:0000256" key="1">
    <source>
        <dbReference type="ARBA" id="ARBA00004141"/>
    </source>
</evidence>
<keyword evidence="4 6" id="KW-1133">Transmembrane helix</keyword>
<dbReference type="InterPro" id="IPR002781">
    <property type="entry name" value="TM_pro_TauE-like"/>
</dbReference>